<evidence type="ECO:0000313" key="2">
    <source>
        <dbReference type="Proteomes" id="UP000664349"/>
    </source>
</evidence>
<organism evidence="1 2">
    <name type="scientific">Chromobacterium haemolyticum</name>
    <dbReference type="NCBI Taxonomy" id="394935"/>
    <lineage>
        <taxon>Bacteria</taxon>
        <taxon>Pseudomonadati</taxon>
        <taxon>Pseudomonadota</taxon>
        <taxon>Betaproteobacteria</taxon>
        <taxon>Neisseriales</taxon>
        <taxon>Chromobacteriaceae</taxon>
        <taxon>Chromobacterium</taxon>
    </lineage>
</organism>
<gene>
    <name evidence="1" type="ORF">J1C50_04290</name>
</gene>
<reference evidence="1 2" key="1">
    <citation type="submission" date="2021-03" db="EMBL/GenBank/DDBJ databases">
        <title>First Case of infection caused by Chromobacterium haemolyticum derived from water in China.</title>
        <authorList>
            <person name="Chen J."/>
            <person name="Liu C."/>
        </authorList>
    </citation>
    <scope>NUCLEOTIDE SEQUENCE [LARGE SCALE GENOMIC DNA]</scope>
    <source>
        <strain evidence="1 2">WJ-5</strain>
    </source>
</reference>
<accession>A0ABS3GI42</accession>
<comment type="caution">
    <text evidence="1">The sequence shown here is derived from an EMBL/GenBank/DDBJ whole genome shotgun (WGS) entry which is preliminary data.</text>
</comment>
<keyword evidence="2" id="KW-1185">Reference proteome</keyword>
<dbReference type="Proteomes" id="UP000664349">
    <property type="component" value="Unassembled WGS sequence"/>
</dbReference>
<protein>
    <submittedName>
        <fullName evidence="1">Uncharacterized protein</fullName>
    </submittedName>
</protein>
<evidence type="ECO:0000313" key="1">
    <source>
        <dbReference type="EMBL" id="MBO0414721.1"/>
    </source>
</evidence>
<dbReference type="RefSeq" id="WP_200122384.1">
    <property type="nucleotide sequence ID" value="NZ_JAEILV010000003.1"/>
</dbReference>
<proteinExistence type="predicted"/>
<name>A0ABS3GI42_9NEIS</name>
<sequence length="60" mass="6742">MYEWHVKYSETKSNGSRISCEVYEATVIADSEEEVRAIMAEAEPDMVIDSLLQGEAVDES</sequence>
<dbReference type="EMBL" id="JAFLRD010000003">
    <property type="protein sequence ID" value="MBO0414721.1"/>
    <property type="molecule type" value="Genomic_DNA"/>
</dbReference>